<dbReference type="GO" id="GO:0016538">
    <property type="term" value="F:cyclin-dependent protein serine/threonine kinase regulator activity"/>
    <property type="evidence" value="ECO:0007669"/>
    <property type="project" value="InterPro"/>
</dbReference>
<dbReference type="EMBL" id="BNJQ01000002">
    <property type="protein sequence ID" value="GHP01814.1"/>
    <property type="molecule type" value="Genomic_DNA"/>
</dbReference>
<feature type="region of interest" description="Disordered" evidence="2">
    <location>
        <begin position="221"/>
        <end position="248"/>
    </location>
</feature>
<evidence type="ECO:0000256" key="2">
    <source>
        <dbReference type="SAM" id="MobiDB-lite"/>
    </source>
</evidence>
<evidence type="ECO:0000313" key="5">
    <source>
        <dbReference type="Proteomes" id="UP000660262"/>
    </source>
</evidence>
<dbReference type="GO" id="GO:0006357">
    <property type="term" value="P:regulation of transcription by RNA polymerase II"/>
    <property type="evidence" value="ECO:0007669"/>
    <property type="project" value="InterPro"/>
</dbReference>
<dbReference type="InterPro" id="IPR013763">
    <property type="entry name" value="Cyclin-like_dom"/>
</dbReference>
<feature type="compositionally biased region" description="Basic residues" evidence="2">
    <location>
        <begin position="312"/>
        <end position="322"/>
    </location>
</feature>
<feature type="region of interest" description="Disordered" evidence="2">
    <location>
        <begin position="260"/>
        <end position="333"/>
    </location>
</feature>
<keyword evidence="1" id="KW-0195">Cyclin</keyword>
<dbReference type="PANTHER" id="PTHR10026">
    <property type="entry name" value="CYCLIN"/>
    <property type="match status" value="1"/>
</dbReference>
<evidence type="ECO:0000313" key="4">
    <source>
        <dbReference type="EMBL" id="GHP01814.1"/>
    </source>
</evidence>
<dbReference type="Gene3D" id="1.10.472.10">
    <property type="entry name" value="Cyclin-like"/>
    <property type="match status" value="1"/>
</dbReference>
<dbReference type="CDD" id="cd20524">
    <property type="entry name" value="CYCLIN_CCNH_rpt1"/>
    <property type="match status" value="1"/>
</dbReference>
<comment type="similarity">
    <text evidence="1">Belongs to the cyclin family.</text>
</comment>
<reference evidence="4" key="1">
    <citation type="submission" date="2020-10" db="EMBL/GenBank/DDBJ databases">
        <title>Unveiling of a novel bifunctional photoreceptor, Dualchrome1, isolated from a cosmopolitan green alga.</title>
        <authorList>
            <person name="Suzuki S."/>
            <person name="Kawachi M."/>
        </authorList>
    </citation>
    <scope>NUCLEOTIDE SEQUENCE</scope>
    <source>
        <strain evidence="4">NIES 2893</strain>
    </source>
</reference>
<keyword evidence="5" id="KW-1185">Reference proteome</keyword>
<dbReference type="InterPro" id="IPR036915">
    <property type="entry name" value="Cyclin-like_sf"/>
</dbReference>
<dbReference type="SUPFAM" id="SSF47954">
    <property type="entry name" value="Cyclin-like"/>
    <property type="match status" value="1"/>
</dbReference>
<dbReference type="AlphaFoldDB" id="A0A830H454"/>
<accession>A0A830H454</accession>
<dbReference type="Proteomes" id="UP000660262">
    <property type="component" value="Unassembled WGS sequence"/>
</dbReference>
<dbReference type="InterPro" id="IPR043198">
    <property type="entry name" value="Cyclin/Ssn8"/>
</dbReference>
<name>A0A830H454_9CHLO</name>
<feature type="domain" description="Cyclin-like" evidence="3">
    <location>
        <begin position="54"/>
        <end position="134"/>
    </location>
</feature>
<proteinExistence type="inferred from homology"/>
<feature type="compositionally biased region" description="Basic and acidic residues" evidence="2">
    <location>
        <begin position="302"/>
        <end position="311"/>
    </location>
</feature>
<gene>
    <name evidence="4" type="ORF">PPROV_000057100</name>
</gene>
<organism evidence="4 5">
    <name type="scientific">Pycnococcus provasolii</name>
    <dbReference type="NCBI Taxonomy" id="41880"/>
    <lineage>
        <taxon>Eukaryota</taxon>
        <taxon>Viridiplantae</taxon>
        <taxon>Chlorophyta</taxon>
        <taxon>Pseudoscourfieldiophyceae</taxon>
        <taxon>Pseudoscourfieldiales</taxon>
        <taxon>Pycnococcaceae</taxon>
        <taxon>Pycnococcus</taxon>
    </lineage>
</organism>
<comment type="caution">
    <text evidence="4">The sequence shown here is derived from an EMBL/GenBank/DDBJ whole genome shotgun (WGS) entry which is preliminary data.</text>
</comment>
<dbReference type="OrthoDB" id="340962at2759"/>
<evidence type="ECO:0000259" key="3">
    <source>
        <dbReference type="SMART" id="SM00385"/>
    </source>
</evidence>
<dbReference type="InterPro" id="IPR006671">
    <property type="entry name" value="Cyclin_N"/>
</dbReference>
<protein>
    <recommendedName>
        <fullName evidence="3">Cyclin-like domain-containing protein</fullName>
    </recommendedName>
</protein>
<dbReference type="SMART" id="SM00385">
    <property type="entry name" value="CYCLIN"/>
    <property type="match status" value="1"/>
</dbReference>
<sequence>MVNPVGSASVQVAAPHAAANLQRPSPPSSSSFFTAEDALTITTYYAHKTVLVCQELQKAFYLPDHVAFTAAAYFRRFFLKNSLLEIPCQPKAIMFTCVYLACKAEERYVGAEELAKINGEDPKEILSLELHVLNGLDFDLVVHGPVWPLRGWTEALWRCLGANAPDEATQKKVYANALKEALDLWLTDAMFVSPPSVITLLALRRACEGGALAGNVASDAHLSSHGGLVTPPPTTTTSGKSDDGAPMSPAAVRSALDALHKSFPPGSGESPRTADASAADLKRRKCRNPANDPSTELYAHLRRQEDEERAEKKRVKLEKKRAKQEEDYAVLNL</sequence>
<dbReference type="Pfam" id="PF00134">
    <property type="entry name" value="Cyclin_N"/>
    <property type="match status" value="1"/>
</dbReference>
<evidence type="ECO:0000256" key="1">
    <source>
        <dbReference type="RuleBase" id="RU000383"/>
    </source>
</evidence>